<dbReference type="EMBL" id="VIWO01000001">
    <property type="protein sequence ID" value="TWF45531.1"/>
    <property type="molecule type" value="Genomic_DNA"/>
</dbReference>
<dbReference type="Pfam" id="PF19579">
    <property type="entry name" value="FtsL_2"/>
    <property type="match status" value="1"/>
</dbReference>
<dbReference type="OrthoDB" id="981249at2"/>
<sequence>MLQEVETIETIQDAPEEVNITTPPDEQKKEWRLRINYRALVQNMPFIGFLACLALIYIANSHLAEKKIRRINKLGKEIKELKWEYINVKSELMFRSKMSEVSKSVEPLGLKQLSSPPQKIVLKKESEK</sequence>
<keyword evidence="1" id="KW-0175">Coiled coil</keyword>
<evidence type="ECO:0008006" key="5">
    <source>
        <dbReference type="Google" id="ProtNLM"/>
    </source>
</evidence>
<organism evidence="3 4">
    <name type="scientific">Chitinophaga polysaccharea</name>
    <dbReference type="NCBI Taxonomy" id="1293035"/>
    <lineage>
        <taxon>Bacteria</taxon>
        <taxon>Pseudomonadati</taxon>
        <taxon>Bacteroidota</taxon>
        <taxon>Chitinophagia</taxon>
        <taxon>Chitinophagales</taxon>
        <taxon>Chitinophagaceae</taxon>
        <taxon>Chitinophaga</taxon>
    </lineage>
</organism>
<dbReference type="InterPro" id="IPR045755">
    <property type="entry name" value="FtsL-like"/>
</dbReference>
<gene>
    <name evidence="3" type="ORF">FHW36_1011462</name>
</gene>
<feature type="coiled-coil region" evidence="1">
    <location>
        <begin position="64"/>
        <end position="91"/>
    </location>
</feature>
<dbReference type="AlphaFoldDB" id="A0A561Q5A1"/>
<evidence type="ECO:0000256" key="1">
    <source>
        <dbReference type="SAM" id="Coils"/>
    </source>
</evidence>
<proteinExistence type="predicted"/>
<accession>A0A561Q5A1</accession>
<reference evidence="3 4" key="1">
    <citation type="submission" date="2019-06" db="EMBL/GenBank/DDBJ databases">
        <title>Sorghum-associated microbial communities from plants grown in Nebraska, USA.</title>
        <authorList>
            <person name="Schachtman D."/>
        </authorList>
    </citation>
    <scope>NUCLEOTIDE SEQUENCE [LARGE SCALE GENOMIC DNA]</scope>
    <source>
        <strain evidence="3 4">1209</strain>
    </source>
</reference>
<dbReference type="Proteomes" id="UP000320811">
    <property type="component" value="Unassembled WGS sequence"/>
</dbReference>
<keyword evidence="4" id="KW-1185">Reference proteome</keyword>
<dbReference type="RefSeq" id="WP_145664612.1">
    <property type="nucleotide sequence ID" value="NZ_VIWO01000001.1"/>
</dbReference>
<evidence type="ECO:0000313" key="3">
    <source>
        <dbReference type="EMBL" id="TWF45531.1"/>
    </source>
</evidence>
<keyword evidence="2" id="KW-1133">Transmembrane helix</keyword>
<keyword evidence="2" id="KW-0472">Membrane</keyword>
<name>A0A561Q5A1_9BACT</name>
<keyword evidence="2" id="KW-0812">Transmembrane</keyword>
<protein>
    <recommendedName>
        <fullName evidence="5">Cell division protein FtsL</fullName>
    </recommendedName>
</protein>
<comment type="caution">
    <text evidence="3">The sequence shown here is derived from an EMBL/GenBank/DDBJ whole genome shotgun (WGS) entry which is preliminary data.</text>
</comment>
<feature type="transmembrane region" description="Helical" evidence="2">
    <location>
        <begin position="40"/>
        <end position="60"/>
    </location>
</feature>
<evidence type="ECO:0000256" key="2">
    <source>
        <dbReference type="SAM" id="Phobius"/>
    </source>
</evidence>
<evidence type="ECO:0000313" key="4">
    <source>
        <dbReference type="Proteomes" id="UP000320811"/>
    </source>
</evidence>